<dbReference type="EMBL" id="JQ844246">
    <property type="protein sequence ID" value="AGS53710.1"/>
    <property type="molecule type" value="Genomic_DNA"/>
</dbReference>
<accession>A0A806KKN3</accession>
<name>A0A806KKN3_9BACT</name>
<proteinExistence type="predicted"/>
<sequence>MKTSVTLIVIIVLVMITGSMMLFADDGVSLAGTTWRTGRGIRAADLIFTDRTFTGKVLWGKFSEGTYLLSPDGMSVICTFTWVKDGDPPVGSKSIMQFIDENTLQDDDGRIWIRR</sequence>
<dbReference type="AlphaFoldDB" id="A0A806KKN3"/>
<evidence type="ECO:0000313" key="1">
    <source>
        <dbReference type="EMBL" id="AGS53710.1"/>
    </source>
</evidence>
<reference evidence="1" key="1">
    <citation type="submission" date="2012-03" db="EMBL/GenBank/DDBJ databases">
        <title>Functional metagenomics reveals considerable lignocellulase gene clusters in the gut microbiome of a wood-feeding higher termite.</title>
        <authorList>
            <person name="Liu N."/>
        </authorList>
    </citation>
    <scope>NUCLEOTIDE SEQUENCE</scope>
</reference>
<organism evidence="1">
    <name type="scientific">uncultured bacterium contig00068</name>
    <dbReference type="NCBI Taxonomy" id="1181549"/>
    <lineage>
        <taxon>Bacteria</taxon>
        <taxon>environmental samples</taxon>
    </lineage>
</organism>
<protein>
    <submittedName>
        <fullName evidence="1">Uncharacterized protein</fullName>
    </submittedName>
</protein>